<reference evidence="1" key="1">
    <citation type="submission" date="2023-03" db="EMBL/GenBank/DDBJ databases">
        <title>Massive genome expansion in bonnet fungi (Mycena s.s.) driven by repeated elements and novel gene families across ecological guilds.</title>
        <authorList>
            <consortium name="Lawrence Berkeley National Laboratory"/>
            <person name="Harder C.B."/>
            <person name="Miyauchi S."/>
            <person name="Viragh M."/>
            <person name="Kuo A."/>
            <person name="Thoen E."/>
            <person name="Andreopoulos B."/>
            <person name="Lu D."/>
            <person name="Skrede I."/>
            <person name="Drula E."/>
            <person name="Henrissat B."/>
            <person name="Morin E."/>
            <person name="Kohler A."/>
            <person name="Barry K."/>
            <person name="LaButti K."/>
            <person name="Morin E."/>
            <person name="Salamov A."/>
            <person name="Lipzen A."/>
            <person name="Mereny Z."/>
            <person name="Hegedus B."/>
            <person name="Baldrian P."/>
            <person name="Stursova M."/>
            <person name="Weitz H."/>
            <person name="Taylor A."/>
            <person name="Grigoriev I.V."/>
            <person name="Nagy L.G."/>
            <person name="Martin F."/>
            <person name="Kauserud H."/>
        </authorList>
    </citation>
    <scope>NUCLEOTIDE SEQUENCE</scope>
    <source>
        <strain evidence="1">CBHHK002</strain>
    </source>
</reference>
<dbReference type="AlphaFoldDB" id="A0AAD7ASV4"/>
<organism evidence="1 2">
    <name type="scientific">Mycena albidolilacea</name>
    <dbReference type="NCBI Taxonomy" id="1033008"/>
    <lineage>
        <taxon>Eukaryota</taxon>
        <taxon>Fungi</taxon>
        <taxon>Dikarya</taxon>
        <taxon>Basidiomycota</taxon>
        <taxon>Agaricomycotina</taxon>
        <taxon>Agaricomycetes</taxon>
        <taxon>Agaricomycetidae</taxon>
        <taxon>Agaricales</taxon>
        <taxon>Marasmiineae</taxon>
        <taxon>Mycenaceae</taxon>
        <taxon>Mycena</taxon>
    </lineage>
</organism>
<dbReference type="InterPro" id="IPR041078">
    <property type="entry name" value="Plavaka"/>
</dbReference>
<keyword evidence="2" id="KW-1185">Reference proteome</keyword>
<dbReference type="EMBL" id="JARIHO010000002">
    <property type="protein sequence ID" value="KAJ7367260.1"/>
    <property type="molecule type" value="Genomic_DNA"/>
</dbReference>
<evidence type="ECO:0000313" key="2">
    <source>
        <dbReference type="Proteomes" id="UP001218218"/>
    </source>
</evidence>
<protein>
    <submittedName>
        <fullName evidence="1">Uncharacterized protein</fullName>
    </submittedName>
</protein>
<comment type="caution">
    <text evidence="1">The sequence shown here is derived from an EMBL/GenBank/DDBJ whole genome shotgun (WGS) entry which is preliminary data.</text>
</comment>
<proteinExistence type="predicted"/>
<sequence length="872" mass="99222">MNSPLNEPAPSPGDGAAHQAREIPVEERFILAPHITPFGGRAGEALRTETPPYTEYSDLIPQSADNPWAPFTSQVDWEVAKWAKLRGSTSTAVTDLLAIDGVPQALGLSYKNSRELNQIIDNELPLGRPTFQRHEIVVADEAFDVYFRPVLDCIKALYGDPEFAKELVFFPERHYADADKKIRLYHDMHTAEWWWRTQKEVERRRAGGTIVPIIISTDKTQTTMFRNKAAYPVYMTIGNITKESRRKPSRQAYVLLGYLPTTRLDHITNKAARRRAVANLYHACMRQILRPLKNAGLDGIEMKSGDGVVRRCHPIFSVFAGDYPEQVLVTGTKTGECPTCPVPRDELGSIVDIYEPRDLSAVLDALRKADGNATEFTRACARANIKPIFHPFWEDLPYVNIFLSVTSDILHQLYQGVIKHIVGWITEAFGPAEIDARCRRMPPNHNTRLFLKGITTLSRVSGMEHSQMCRILLGLIIDLHLPDRNSTAHLIQAVRGALDFLYLSQYPTHSSETLSLLNDALKMFHANKEVFVDLGIRADFNFPKLHNLRHYLMTIKLFGTTDNYNTEYTERLHIDLAKDAYRATNRKDEYTQMTLWLERKEKILRHEKFIFWRIAGSPAPTEKQSLWSPPAVLHNRHVQMPTHPSAKGVSLTTIENNYGAIYFRDAFARYAVSFGRPDLTKRQIEALARDFYTPFQKVSVYHKMKFWNGDALGRENGADVVDTVHVKPGYQNKKGHQVGGRFDTVLVNDGTGSHTGVSGYRVGRVRVVFKLSKQVTAALFPGVPPPGHLAYVEWFSAFSRRPEPNHLMYKISRLEERIASIIPIENIRRSIHLFPQFGHVVPRSWTSQNVLDSATKFYVSPWSDRHAYITVK</sequence>
<name>A0AAD7ASV4_9AGAR</name>
<dbReference type="Pfam" id="PF18759">
    <property type="entry name" value="Plavaka"/>
    <property type="match status" value="1"/>
</dbReference>
<accession>A0AAD7ASV4</accession>
<gene>
    <name evidence="1" type="ORF">DFH08DRAFT_678588</name>
</gene>
<dbReference type="Proteomes" id="UP001218218">
    <property type="component" value="Unassembled WGS sequence"/>
</dbReference>
<evidence type="ECO:0000313" key="1">
    <source>
        <dbReference type="EMBL" id="KAJ7367260.1"/>
    </source>
</evidence>